<dbReference type="KEGG" id="drm:Dred_2218"/>
<feature type="compositionally biased region" description="Gly residues" evidence="1">
    <location>
        <begin position="31"/>
        <end position="49"/>
    </location>
</feature>
<keyword evidence="3" id="KW-1185">Reference proteome</keyword>
<dbReference type="EMBL" id="CP000612">
    <property type="protein sequence ID" value="ABO50732.1"/>
    <property type="molecule type" value="Genomic_DNA"/>
</dbReference>
<evidence type="ECO:0000313" key="2">
    <source>
        <dbReference type="EMBL" id="ABO50732.1"/>
    </source>
</evidence>
<name>A4J6M9_DESRM</name>
<evidence type="ECO:0000313" key="3">
    <source>
        <dbReference type="Proteomes" id="UP000001556"/>
    </source>
</evidence>
<reference evidence="2 3" key="1">
    <citation type="submission" date="2007-03" db="EMBL/GenBank/DDBJ databases">
        <title>Complete sequence of Desulfotomaculum reducens MI-1.</title>
        <authorList>
            <consortium name="US DOE Joint Genome Institute"/>
            <person name="Copeland A."/>
            <person name="Lucas S."/>
            <person name="Lapidus A."/>
            <person name="Barry K."/>
            <person name="Detter J.C."/>
            <person name="Glavina del Rio T."/>
            <person name="Hammon N."/>
            <person name="Israni S."/>
            <person name="Dalin E."/>
            <person name="Tice H."/>
            <person name="Pitluck S."/>
            <person name="Sims D."/>
            <person name="Brettin T."/>
            <person name="Bruce D."/>
            <person name="Han C."/>
            <person name="Tapia R."/>
            <person name="Schmutz J."/>
            <person name="Larimer F."/>
            <person name="Land M."/>
            <person name="Hauser L."/>
            <person name="Kyrpides N."/>
            <person name="Kim E."/>
            <person name="Tebo B.M."/>
            <person name="Richardson P."/>
        </authorList>
    </citation>
    <scope>NUCLEOTIDE SEQUENCE [LARGE SCALE GENOMIC DNA]</scope>
    <source>
        <strain evidence="2 3">MI-1</strain>
    </source>
</reference>
<accession>A4J6M9</accession>
<dbReference type="AlphaFoldDB" id="A4J6M9"/>
<evidence type="ECO:0000256" key="1">
    <source>
        <dbReference type="SAM" id="MobiDB-lite"/>
    </source>
</evidence>
<dbReference type="HOGENOM" id="CLU_2436036_0_0_9"/>
<gene>
    <name evidence="2" type="ordered locus">Dred_2218</name>
</gene>
<protein>
    <submittedName>
        <fullName evidence="2">Uncharacterized protein</fullName>
    </submittedName>
</protein>
<feature type="region of interest" description="Disordered" evidence="1">
    <location>
        <begin position="27"/>
        <end position="49"/>
    </location>
</feature>
<dbReference type="Proteomes" id="UP000001556">
    <property type="component" value="Chromosome"/>
</dbReference>
<sequence>MTKMSYNKFNGYIPIIITRGVSIMPRRDGTGPMGLGRGNGNGNGRGKGRGMGLCNTMKAGAGLGRGLGRGRGFCRTTFGNAIDPDKKDNA</sequence>
<proteinExistence type="predicted"/>
<organism evidence="2 3">
    <name type="scientific">Desulforamulus reducens (strain ATCC BAA-1160 / DSM 100696 / MI-1)</name>
    <name type="common">Desulfotomaculum reducens</name>
    <dbReference type="NCBI Taxonomy" id="349161"/>
    <lineage>
        <taxon>Bacteria</taxon>
        <taxon>Bacillati</taxon>
        <taxon>Bacillota</taxon>
        <taxon>Clostridia</taxon>
        <taxon>Eubacteriales</taxon>
        <taxon>Peptococcaceae</taxon>
        <taxon>Desulforamulus</taxon>
    </lineage>
</organism>